<sequence length="190" mass="21058">MTLEYTFDIDYTVWMPVPLEFPWIGYDTAMSWAADVTEDLLAGRGAPEEVRRAFAATALERALMPAPLEEPIERFWRRPDTGAPDRLVHLYALQVQGDPDPDELTELARTGLGGFVQSVTPLDRTPFTTALRVVLLLELPGGSTATVMRLIGARDGTVLMLELVDDNVAAVAFLEPEIEALFRSIRLRSA</sequence>
<organism evidence="1 2">
    <name type="scientific">Microbacterium allomyrinae</name>
    <dbReference type="NCBI Taxonomy" id="2830666"/>
    <lineage>
        <taxon>Bacteria</taxon>
        <taxon>Bacillati</taxon>
        <taxon>Actinomycetota</taxon>
        <taxon>Actinomycetes</taxon>
        <taxon>Micrococcales</taxon>
        <taxon>Microbacteriaceae</taxon>
        <taxon>Microbacterium</taxon>
    </lineage>
</organism>
<comment type="caution">
    <text evidence="1">The sequence shown here is derived from an EMBL/GenBank/DDBJ whole genome shotgun (WGS) entry which is preliminary data.</text>
</comment>
<accession>A0A9X1LTI7</accession>
<dbReference type="Proteomes" id="UP001139354">
    <property type="component" value="Unassembled WGS sequence"/>
</dbReference>
<dbReference type="EMBL" id="JAGTTN010000001">
    <property type="protein sequence ID" value="MCC2031689.1"/>
    <property type="molecule type" value="Genomic_DNA"/>
</dbReference>
<dbReference type="RefSeq" id="WP_229383560.1">
    <property type="nucleotide sequence ID" value="NZ_JAGTTN010000001.1"/>
</dbReference>
<evidence type="ECO:0000313" key="1">
    <source>
        <dbReference type="EMBL" id="MCC2031689.1"/>
    </source>
</evidence>
<reference evidence="1" key="1">
    <citation type="submission" date="2021-04" db="EMBL/GenBank/DDBJ databases">
        <title>Microbacterium tenobrionis sp. nov. and Microbacterium allomyrinae sp. nov., isolated from larvae of Tenobrio molitor and Allomyrina dichotoma, respectively.</title>
        <authorList>
            <person name="Lee S.D."/>
        </authorList>
    </citation>
    <scope>NUCLEOTIDE SEQUENCE</scope>
    <source>
        <strain evidence="1">BWT-G7</strain>
    </source>
</reference>
<keyword evidence="2" id="KW-1185">Reference proteome</keyword>
<dbReference type="AlphaFoldDB" id="A0A9X1LTI7"/>
<name>A0A9X1LTI7_9MICO</name>
<gene>
    <name evidence="1" type="ORF">KEC57_05765</name>
</gene>
<evidence type="ECO:0000313" key="2">
    <source>
        <dbReference type="Proteomes" id="UP001139354"/>
    </source>
</evidence>
<protein>
    <submittedName>
        <fullName evidence="1">Uncharacterized protein</fullName>
    </submittedName>
</protein>
<proteinExistence type="predicted"/>